<dbReference type="Pfam" id="PF00535">
    <property type="entry name" value="Glycos_transf_2"/>
    <property type="match status" value="1"/>
</dbReference>
<evidence type="ECO:0000313" key="4">
    <source>
        <dbReference type="EMBL" id="ACV92693.1"/>
    </source>
</evidence>
<evidence type="ECO:0000256" key="1">
    <source>
        <dbReference type="ARBA" id="ARBA00022676"/>
    </source>
</evidence>
<sequence length="321" mass="38323">MKMISIIIPVYNVQSFLNECIESILAQTYSNLEIILVNDGSTDNSGDICDYYSEIDGRIFVFHKKNGGLSDARNYGISRATGDYIYLLDSDDYLYKEDAFERMVEFSEKYNSEIVLGCYVEKREQHIINIVLEDETIETMSPVQAIQNIYNYDSYRAIFTVAHNKLYKRELFSTLCYPVGKLHEDEFLTYKLYLKAKNIIFFRYNTYAYRIRKNSIMTGSYNIKRLHAVEALKERIYLLEKYPDLVFQSERALIKTMEVNLIELYKNNFYKEFHTLKTEYKKTIFDFIKKQRMLLKIKYYLKYCVVHFKILNCKRKKKINK</sequence>
<dbReference type="Gene3D" id="3.90.550.10">
    <property type="entry name" value="Spore Coat Polysaccharide Biosynthesis Protein SpsA, Chain A"/>
    <property type="match status" value="1"/>
</dbReference>
<dbReference type="EMBL" id="GQ499301">
    <property type="protein sequence ID" value="ACV92693.1"/>
    <property type="molecule type" value="Genomic_DNA"/>
</dbReference>
<dbReference type="InterPro" id="IPR029044">
    <property type="entry name" value="Nucleotide-diphossugar_trans"/>
</dbReference>
<accession>C9EGX4</accession>
<dbReference type="PANTHER" id="PTHR22916">
    <property type="entry name" value="GLYCOSYLTRANSFERASE"/>
    <property type="match status" value="1"/>
</dbReference>
<keyword evidence="2" id="KW-0808">Transferase</keyword>
<dbReference type="SUPFAM" id="SSF53448">
    <property type="entry name" value="Nucleotide-diphospho-sugar transferases"/>
    <property type="match status" value="1"/>
</dbReference>
<reference evidence="4" key="1">
    <citation type="journal article" date="2010" name="J. Microbiol. Methods">
        <title>A multiplex PCR assay for the direct identification of the capsular type (Ia to IX) of Streptococcus agalactiae.</title>
        <authorList>
            <person name="Imperi M."/>
            <person name="Pataracchia M."/>
            <person name="Alfarone G."/>
            <person name="Baldassarri L."/>
            <person name="Orefici G."/>
            <person name="Creti R."/>
        </authorList>
    </citation>
    <scope>NUCLEOTIDE SEQUENCE</scope>
    <source>
        <strain evidence="4">ISS5611</strain>
    </source>
</reference>
<proteinExistence type="predicted"/>
<evidence type="ECO:0000259" key="3">
    <source>
        <dbReference type="Pfam" id="PF00535"/>
    </source>
</evidence>
<name>C9EGX4_STRAG</name>
<protein>
    <submittedName>
        <fullName evidence="4">CpsJ</fullName>
    </submittedName>
</protein>
<dbReference type="GO" id="GO:0016757">
    <property type="term" value="F:glycosyltransferase activity"/>
    <property type="evidence" value="ECO:0007669"/>
    <property type="project" value="UniProtKB-KW"/>
</dbReference>
<dbReference type="CAZy" id="GT2">
    <property type="family name" value="Glycosyltransferase Family 2"/>
</dbReference>
<dbReference type="PANTHER" id="PTHR22916:SF51">
    <property type="entry name" value="GLYCOSYLTRANSFERASE EPSH-RELATED"/>
    <property type="match status" value="1"/>
</dbReference>
<organism evidence="4">
    <name type="scientific">Streptococcus agalactiae</name>
    <dbReference type="NCBI Taxonomy" id="1311"/>
    <lineage>
        <taxon>Bacteria</taxon>
        <taxon>Bacillati</taxon>
        <taxon>Bacillota</taxon>
        <taxon>Bacilli</taxon>
        <taxon>Lactobacillales</taxon>
        <taxon>Streptococcaceae</taxon>
        <taxon>Streptococcus</taxon>
    </lineage>
</organism>
<keyword evidence="1" id="KW-0328">Glycosyltransferase</keyword>
<feature type="domain" description="Glycosyltransferase 2-like" evidence="3">
    <location>
        <begin position="5"/>
        <end position="173"/>
    </location>
</feature>
<dbReference type="RefSeq" id="WP_000782182.1">
    <property type="nucleotide sequence ID" value="NZ_CGBY01000002.1"/>
</dbReference>
<gene>
    <name evidence="4" type="primary">cpsJ</name>
</gene>
<dbReference type="InterPro" id="IPR001173">
    <property type="entry name" value="Glyco_trans_2-like"/>
</dbReference>
<dbReference type="CDD" id="cd00761">
    <property type="entry name" value="Glyco_tranf_GTA_type"/>
    <property type="match status" value="1"/>
</dbReference>
<evidence type="ECO:0000256" key="2">
    <source>
        <dbReference type="ARBA" id="ARBA00022679"/>
    </source>
</evidence>
<dbReference type="AlphaFoldDB" id="C9EGX4"/>